<gene>
    <name evidence="1" type="primary">GRA1</name>
    <name evidence="1" type="ORF">J7337_012339</name>
</gene>
<dbReference type="KEGG" id="fmu:J7337_012339"/>
<organism evidence="1 2">
    <name type="scientific">Fusarium musae</name>
    <dbReference type="NCBI Taxonomy" id="1042133"/>
    <lineage>
        <taxon>Eukaryota</taxon>
        <taxon>Fungi</taxon>
        <taxon>Dikarya</taxon>
        <taxon>Ascomycota</taxon>
        <taxon>Pezizomycotina</taxon>
        <taxon>Sordariomycetes</taxon>
        <taxon>Hypocreomycetidae</taxon>
        <taxon>Hypocreales</taxon>
        <taxon>Nectriaceae</taxon>
        <taxon>Fusarium</taxon>
    </lineage>
</organism>
<dbReference type="Gene3D" id="2.30.38.10">
    <property type="entry name" value="Luciferase, Domain 3"/>
    <property type="match status" value="1"/>
</dbReference>
<accession>A0A9P8D5S1</accession>
<dbReference type="GO" id="GO:0043041">
    <property type="term" value="P:amino acid activation for nonribosomal peptide biosynthetic process"/>
    <property type="evidence" value="ECO:0007669"/>
    <property type="project" value="TreeGrafter"/>
</dbReference>
<evidence type="ECO:0000313" key="1">
    <source>
        <dbReference type="EMBL" id="KAG9495781.1"/>
    </source>
</evidence>
<reference evidence="1" key="1">
    <citation type="journal article" date="2021" name="Mol. Plant Microbe Interact.">
        <title>Telomere to telomere genome assembly of Fusarium musae F31, causal agent of crown rot disease of banana.</title>
        <authorList>
            <person name="Degradi L."/>
            <person name="Tava V."/>
            <person name="Kunova A."/>
            <person name="Cortesi P."/>
            <person name="Saracchi M."/>
            <person name="Pasquali M."/>
        </authorList>
    </citation>
    <scope>NUCLEOTIDE SEQUENCE</scope>
    <source>
        <strain evidence="1">F31</strain>
    </source>
</reference>
<dbReference type="AlphaFoldDB" id="A0A9P8D5S1"/>
<dbReference type="GO" id="GO:0031177">
    <property type="term" value="F:phosphopantetheine binding"/>
    <property type="evidence" value="ECO:0007669"/>
    <property type="project" value="TreeGrafter"/>
</dbReference>
<sequence length="100" mass="11086">MQPNRLQELDGQPSDPNIILPVVAVGELMIEGNTLTRGYLDSESAQEAFITDPKFLDHLAPKATGSRVDTTGDLARYNADGIVEFVGRKDRQVKFRGRRT</sequence>
<protein>
    <submittedName>
        <fullName evidence="1">Nonribosomal peptide synthetase gra1</fullName>
    </submittedName>
</protein>
<comment type="caution">
    <text evidence="1">The sequence shown here is derived from an EMBL/GenBank/DDBJ whole genome shotgun (WGS) entry which is preliminary data.</text>
</comment>
<dbReference type="PANTHER" id="PTHR45527:SF1">
    <property type="entry name" value="FATTY ACID SYNTHASE"/>
    <property type="match status" value="1"/>
</dbReference>
<name>A0A9P8D5S1_9HYPO</name>
<dbReference type="GO" id="GO:0044550">
    <property type="term" value="P:secondary metabolite biosynthetic process"/>
    <property type="evidence" value="ECO:0007669"/>
    <property type="project" value="TreeGrafter"/>
</dbReference>
<keyword evidence="2" id="KW-1185">Reference proteome</keyword>
<evidence type="ECO:0000313" key="2">
    <source>
        <dbReference type="Proteomes" id="UP000827133"/>
    </source>
</evidence>
<dbReference type="Proteomes" id="UP000827133">
    <property type="component" value="Unassembled WGS sequence"/>
</dbReference>
<proteinExistence type="predicted"/>
<dbReference type="EMBL" id="JAHBCI010000010">
    <property type="protein sequence ID" value="KAG9495781.1"/>
    <property type="molecule type" value="Genomic_DNA"/>
</dbReference>
<dbReference type="SUPFAM" id="SSF56801">
    <property type="entry name" value="Acetyl-CoA synthetase-like"/>
    <property type="match status" value="1"/>
</dbReference>
<dbReference type="GO" id="GO:0005737">
    <property type="term" value="C:cytoplasm"/>
    <property type="evidence" value="ECO:0007669"/>
    <property type="project" value="TreeGrafter"/>
</dbReference>
<dbReference type="PANTHER" id="PTHR45527">
    <property type="entry name" value="NONRIBOSOMAL PEPTIDE SYNTHETASE"/>
    <property type="match status" value="1"/>
</dbReference>
<dbReference type="RefSeq" id="XP_044674781.1">
    <property type="nucleotide sequence ID" value="XM_044829865.1"/>
</dbReference>
<dbReference type="GeneID" id="68320195"/>